<evidence type="ECO:0000313" key="3">
    <source>
        <dbReference type="Proteomes" id="UP001153076"/>
    </source>
</evidence>
<evidence type="ECO:0000256" key="1">
    <source>
        <dbReference type="SAM" id="MobiDB-lite"/>
    </source>
</evidence>
<comment type="caution">
    <text evidence="2">The sequence shown here is derived from an EMBL/GenBank/DDBJ whole genome shotgun (WGS) entry which is preliminary data.</text>
</comment>
<evidence type="ECO:0000313" key="2">
    <source>
        <dbReference type="EMBL" id="KAJ8430163.1"/>
    </source>
</evidence>
<feature type="region of interest" description="Disordered" evidence="1">
    <location>
        <begin position="1"/>
        <end position="23"/>
    </location>
</feature>
<protein>
    <submittedName>
        <fullName evidence="2">Uncharacterized protein</fullName>
    </submittedName>
</protein>
<proteinExistence type="predicted"/>
<gene>
    <name evidence="2" type="ORF">Cgig2_028049</name>
</gene>
<dbReference type="AlphaFoldDB" id="A0A9Q1JSC0"/>
<reference evidence="2" key="1">
    <citation type="submission" date="2022-04" db="EMBL/GenBank/DDBJ databases">
        <title>Carnegiea gigantea Genome sequencing and assembly v2.</title>
        <authorList>
            <person name="Copetti D."/>
            <person name="Sanderson M.J."/>
            <person name="Burquez A."/>
            <person name="Wojciechowski M.F."/>
        </authorList>
    </citation>
    <scope>NUCLEOTIDE SEQUENCE</scope>
    <source>
        <strain evidence="2">SGP5-SGP5p</strain>
        <tissue evidence="2">Aerial part</tissue>
    </source>
</reference>
<organism evidence="2 3">
    <name type="scientific">Carnegiea gigantea</name>
    <dbReference type="NCBI Taxonomy" id="171969"/>
    <lineage>
        <taxon>Eukaryota</taxon>
        <taxon>Viridiplantae</taxon>
        <taxon>Streptophyta</taxon>
        <taxon>Embryophyta</taxon>
        <taxon>Tracheophyta</taxon>
        <taxon>Spermatophyta</taxon>
        <taxon>Magnoliopsida</taxon>
        <taxon>eudicotyledons</taxon>
        <taxon>Gunneridae</taxon>
        <taxon>Pentapetalae</taxon>
        <taxon>Caryophyllales</taxon>
        <taxon>Cactineae</taxon>
        <taxon>Cactaceae</taxon>
        <taxon>Cactoideae</taxon>
        <taxon>Echinocereeae</taxon>
        <taxon>Carnegiea</taxon>
    </lineage>
</organism>
<sequence length="175" mass="20226">MAKPERISNSFGAGDPKNSINEYERQRQMTIEKNKRKLIERGIQRTLTSMRRTNETIQRQSEENSDEDDEYNPIEYERLHAEFEGVPSDTPRNSVRKTSFEGHVTKTSSKLAISRLNIVVTDIEELCVCDLLTLFRHLTFAISCLVVQQSYVTNGFEMTNGSRRCDRDFPEELNG</sequence>
<accession>A0A9Q1JSC0</accession>
<feature type="region of interest" description="Disordered" evidence="1">
    <location>
        <begin position="49"/>
        <end position="71"/>
    </location>
</feature>
<dbReference type="Proteomes" id="UP001153076">
    <property type="component" value="Unassembled WGS sequence"/>
</dbReference>
<feature type="compositionally biased region" description="Polar residues" evidence="1">
    <location>
        <begin position="49"/>
        <end position="59"/>
    </location>
</feature>
<name>A0A9Q1JSC0_9CARY</name>
<dbReference type="EMBL" id="JAKOGI010000817">
    <property type="protein sequence ID" value="KAJ8430163.1"/>
    <property type="molecule type" value="Genomic_DNA"/>
</dbReference>
<keyword evidence="3" id="KW-1185">Reference proteome</keyword>